<evidence type="ECO:0000313" key="5">
    <source>
        <dbReference type="Proteomes" id="UP000263418"/>
    </source>
</evidence>
<feature type="coiled-coil region" evidence="1">
    <location>
        <begin position="100"/>
        <end position="140"/>
    </location>
</feature>
<reference evidence="3 4" key="2">
    <citation type="journal article" date="2018" name="Front. Microbiol.">
        <title>Phylogeny of Vibrio vulnificus from the Analysis of the Core-Genome: Implications for Intra-Species Taxonomy.</title>
        <authorList>
            <person name="Roig F.J."/>
            <person name="Gonzalez-Candelas F."/>
            <person name="Sanjuan E."/>
            <person name="Fouz B."/>
            <person name="Feil E.J."/>
            <person name="Llorens C."/>
            <person name="Baker-Austin C."/>
            <person name="Oliver J.D."/>
            <person name="Danin-Poleg Y."/>
            <person name="Gibas C.J."/>
            <person name="Kashi Y."/>
            <person name="Gulig P.A."/>
            <person name="Morrison S.S."/>
            <person name="Amaro C."/>
        </authorList>
    </citation>
    <scope>NUCLEOTIDE SEQUENCE [LARGE SCALE GENOMIC DNA]</scope>
    <source>
        <strain evidence="3 4">CECT4608</strain>
    </source>
</reference>
<protein>
    <submittedName>
        <fullName evidence="3">Uncharacterized protein</fullName>
    </submittedName>
</protein>
<evidence type="ECO:0000313" key="3">
    <source>
        <dbReference type="EMBL" id="POB48604.1"/>
    </source>
</evidence>
<dbReference type="AlphaFoldDB" id="A0A2S3R4I9"/>
<sequence length="165" mass="18380">MTKRFCKMDRREIASQLGEIHQLVAAPKYLCRSCARASSSKSSLCKPQAIPSLKSKAKPLAVKAATLPSPTSIAENQRPQTLLTAESVSAFDINLPSLGKKQLKQAKKALKKQRKYHKKLAKLAKQKVKQLQKREKLEGKLNKYNGILRVLSHKQVLQGSADQVH</sequence>
<gene>
    <name evidence="3" type="ORF">CRN52_08565</name>
    <name evidence="2" type="ORF">FORC53_0060</name>
</gene>
<name>A0A2S3R4I9_VIBVL</name>
<proteinExistence type="predicted"/>
<evidence type="ECO:0000256" key="1">
    <source>
        <dbReference type="SAM" id="Coils"/>
    </source>
</evidence>
<dbReference type="EMBL" id="CP019290">
    <property type="protein sequence ID" value="AXX58399.1"/>
    <property type="molecule type" value="Genomic_DNA"/>
</dbReference>
<dbReference type="RefSeq" id="WP_045622157.1">
    <property type="nucleotide sequence ID" value="NZ_CABMOC010000013.1"/>
</dbReference>
<dbReference type="Proteomes" id="UP000263418">
    <property type="component" value="Chromosome 1"/>
</dbReference>
<organism evidence="3 4">
    <name type="scientific">Vibrio vulnificus</name>
    <dbReference type="NCBI Taxonomy" id="672"/>
    <lineage>
        <taxon>Bacteria</taxon>
        <taxon>Pseudomonadati</taxon>
        <taxon>Pseudomonadota</taxon>
        <taxon>Gammaproteobacteria</taxon>
        <taxon>Vibrionales</taxon>
        <taxon>Vibrionaceae</taxon>
        <taxon>Vibrio</taxon>
    </lineage>
</organism>
<reference evidence="2 5" key="1">
    <citation type="submission" date="2017-01" db="EMBL/GenBank/DDBJ databases">
        <title>Complete Genome Sequence of Vibrio vulnificus FORC_053.</title>
        <authorList>
            <consortium name="Food-borne Pathogen Omics Research Center"/>
            <person name="Chung H.Y."/>
            <person name="Na E.J."/>
            <person name="Song J.S."/>
            <person name="Kim H."/>
            <person name="Lee J.-H."/>
            <person name="Ryu S."/>
            <person name="Choi S.H."/>
        </authorList>
    </citation>
    <scope>NUCLEOTIDE SEQUENCE [LARGE SCALE GENOMIC DNA]</scope>
    <source>
        <strain evidence="2 5">FORC_053</strain>
    </source>
</reference>
<evidence type="ECO:0000313" key="2">
    <source>
        <dbReference type="EMBL" id="AXX58399.1"/>
    </source>
</evidence>
<dbReference type="Proteomes" id="UP000237466">
    <property type="component" value="Unassembled WGS sequence"/>
</dbReference>
<accession>A0A2S3R4I9</accession>
<dbReference type="EMBL" id="PDGH01000074">
    <property type="protein sequence ID" value="POB48604.1"/>
    <property type="molecule type" value="Genomic_DNA"/>
</dbReference>
<evidence type="ECO:0000313" key="4">
    <source>
        <dbReference type="Proteomes" id="UP000237466"/>
    </source>
</evidence>
<keyword evidence="1" id="KW-0175">Coiled coil</keyword>